<proteinExistence type="predicted"/>
<dbReference type="AlphaFoldDB" id="A0A914I283"/>
<protein>
    <submittedName>
        <fullName evidence="4">Uncharacterized protein</fullName>
    </submittedName>
</protein>
<evidence type="ECO:0000256" key="2">
    <source>
        <dbReference type="SAM" id="SignalP"/>
    </source>
</evidence>
<reference evidence="4" key="1">
    <citation type="submission" date="2022-11" db="UniProtKB">
        <authorList>
            <consortium name="WormBaseParasite"/>
        </authorList>
    </citation>
    <scope>IDENTIFICATION</scope>
</reference>
<feature type="signal peptide" evidence="2">
    <location>
        <begin position="1"/>
        <end position="16"/>
    </location>
</feature>
<evidence type="ECO:0000313" key="3">
    <source>
        <dbReference type="Proteomes" id="UP000887572"/>
    </source>
</evidence>
<feature type="chain" id="PRO_5037984914" evidence="2">
    <location>
        <begin position="17"/>
        <end position="195"/>
    </location>
</feature>
<keyword evidence="1" id="KW-0812">Transmembrane</keyword>
<dbReference type="Proteomes" id="UP000887572">
    <property type="component" value="Unplaced"/>
</dbReference>
<keyword evidence="1" id="KW-0472">Membrane</keyword>
<accession>A0A914I283</accession>
<evidence type="ECO:0000256" key="1">
    <source>
        <dbReference type="SAM" id="Phobius"/>
    </source>
</evidence>
<keyword evidence="1" id="KW-1133">Transmembrane helix</keyword>
<evidence type="ECO:0000313" key="4">
    <source>
        <dbReference type="WBParaSite" id="Gr19_v10_g5935.t1"/>
    </source>
</evidence>
<keyword evidence="2" id="KW-0732">Signal</keyword>
<dbReference type="WBParaSite" id="Gr19_v10_g5935.t1">
    <property type="protein sequence ID" value="Gr19_v10_g5935.t1"/>
    <property type="gene ID" value="Gr19_v10_g5935"/>
</dbReference>
<name>A0A914I283_GLORO</name>
<feature type="transmembrane region" description="Helical" evidence="1">
    <location>
        <begin position="172"/>
        <end position="192"/>
    </location>
</feature>
<keyword evidence="3" id="KW-1185">Reference proteome</keyword>
<sequence>MYAILLLVILVRATNALECWQGTTIITTPGGTKGEMKLEKCPAGLLFTRCNKVSCSMDEDALKEFPGIPAGTKSVTTTAKGCLLPAAECEMPEEGDLNGVSFKTLKKYCKMSCCEGNACNGESDARNGEGNACNGEGNACNGEGNACNGESDAHNGESDARSGEGNACNGTLGLRSLGTVTAIMALFAVFFVRWN</sequence>
<organism evidence="3 4">
    <name type="scientific">Globodera rostochiensis</name>
    <name type="common">Golden nematode worm</name>
    <name type="synonym">Heterodera rostochiensis</name>
    <dbReference type="NCBI Taxonomy" id="31243"/>
    <lineage>
        <taxon>Eukaryota</taxon>
        <taxon>Metazoa</taxon>
        <taxon>Ecdysozoa</taxon>
        <taxon>Nematoda</taxon>
        <taxon>Chromadorea</taxon>
        <taxon>Rhabditida</taxon>
        <taxon>Tylenchina</taxon>
        <taxon>Tylenchomorpha</taxon>
        <taxon>Tylenchoidea</taxon>
        <taxon>Heteroderidae</taxon>
        <taxon>Heteroderinae</taxon>
        <taxon>Globodera</taxon>
    </lineage>
</organism>